<evidence type="ECO:0000313" key="2">
    <source>
        <dbReference type="EMBL" id="CEI39459.1"/>
    </source>
</evidence>
<accession>A0A2L2T2Q4</accession>
<dbReference type="Proteomes" id="UP000245910">
    <property type="component" value="Chromosome IIII"/>
</dbReference>
<feature type="region of interest" description="Disordered" evidence="1">
    <location>
        <begin position="49"/>
        <end position="94"/>
    </location>
</feature>
<sequence length="104" mass="11253">MASQSHTTSCVSVPELLRNHSHLPQNRGPVDIQGSFFVHVKTLHGQKRIGGIGRKIEGSNTPRPSTTKGIDLRSGDASMPRPTSITTHHSHTDDTEMTACFAPV</sequence>
<feature type="compositionally biased region" description="Polar residues" evidence="1">
    <location>
        <begin position="58"/>
        <end position="68"/>
    </location>
</feature>
<proteinExistence type="predicted"/>
<evidence type="ECO:0000256" key="1">
    <source>
        <dbReference type="SAM" id="MobiDB-lite"/>
    </source>
</evidence>
<protein>
    <submittedName>
        <fullName evidence="2">Uncharacterized protein</fullName>
    </submittedName>
</protein>
<dbReference type="AlphaFoldDB" id="A0A2L2T2Q4"/>
<organism evidence="2 3">
    <name type="scientific">Fusarium venenatum</name>
    <dbReference type="NCBI Taxonomy" id="56646"/>
    <lineage>
        <taxon>Eukaryota</taxon>
        <taxon>Fungi</taxon>
        <taxon>Dikarya</taxon>
        <taxon>Ascomycota</taxon>
        <taxon>Pezizomycotina</taxon>
        <taxon>Sordariomycetes</taxon>
        <taxon>Hypocreomycetidae</taxon>
        <taxon>Hypocreales</taxon>
        <taxon>Nectriaceae</taxon>
        <taxon>Fusarium</taxon>
    </lineage>
</organism>
<reference evidence="3" key="1">
    <citation type="submission" date="2014-10" db="EMBL/GenBank/DDBJ databases">
        <authorList>
            <person name="King R."/>
        </authorList>
    </citation>
    <scope>NUCLEOTIDE SEQUENCE [LARGE SCALE GENOMIC DNA]</scope>
    <source>
        <strain evidence="3">A3/5</strain>
    </source>
</reference>
<name>A0A2L2T2Q4_9HYPO</name>
<keyword evidence="3" id="KW-1185">Reference proteome</keyword>
<dbReference type="EMBL" id="LN649232">
    <property type="protein sequence ID" value="CEI39459.1"/>
    <property type="molecule type" value="Genomic_DNA"/>
</dbReference>
<evidence type="ECO:0000313" key="3">
    <source>
        <dbReference type="Proteomes" id="UP000245910"/>
    </source>
</evidence>